<dbReference type="GO" id="GO:0004016">
    <property type="term" value="F:adenylate cyclase activity"/>
    <property type="evidence" value="ECO:0007669"/>
    <property type="project" value="UniProtKB-ARBA"/>
</dbReference>
<evidence type="ECO:0000313" key="12">
    <source>
        <dbReference type="Proteomes" id="UP001152755"/>
    </source>
</evidence>
<organism evidence="11 12">
    <name type="scientific">Speluncibacter jeojiensis</name>
    <dbReference type="NCBI Taxonomy" id="2710754"/>
    <lineage>
        <taxon>Bacteria</taxon>
        <taxon>Bacillati</taxon>
        <taxon>Actinomycetota</taxon>
        <taxon>Actinomycetes</taxon>
        <taxon>Mycobacteriales</taxon>
        <taxon>Speluncibacteraceae</taxon>
        <taxon>Speluncibacter</taxon>
    </lineage>
</organism>
<gene>
    <name evidence="11" type="ORF">NVS88_05815</name>
</gene>
<dbReference type="PANTHER" id="PTHR43081">
    <property type="entry name" value="ADENYLATE CYCLASE, TERMINAL-DIFFERENTIATION SPECIFIC-RELATED"/>
    <property type="match status" value="1"/>
</dbReference>
<feature type="transmembrane region" description="Helical" evidence="8">
    <location>
        <begin position="134"/>
        <end position="157"/>
    </location>
</feature>
<feature type="domain" description="Guanylate cyclase" evidence="9">
    <location>
        <begin position="328"/>
        <end position="451"/>
    </location>
</feature>
<evidence type="ECO:0000256" key="5">
    <source>
        <dbReference type="ARBA" id="ARBA00022989"/>
    </source>
</evidence>
<dbReference type="InterPro" id="IPR003660">
    <property type="entry name" value="HAMP_dom"/>
</dbReference>
<feature type="transmembrane region" description="Helical" evidence="8">
    <location>
        <begin position="20"/>
        <end position="42"/>
    </location>
</feature>
<dbReference type="GO" id="GO:0035556">
    <property type="term" value="P:intracellular signal transduction"/>
    <property type="evidence" value="ECO:0007669"/>
    <property type="project" value="InterPro"/>
</dbReference>
<dbReference type="CDD" id="cd06225">
    <property type="entry name" value="HAMP"/>
    <property type="match status" value="1"/>
</dbReference>
<keyword evidence="3" id="KW-1003">Cell membrane</keyword>
<dbReference type="SMART" id="SM00304">
    <property type="entry name" value="HAMP"/>
    <property type="match status" value="1"/>
</dbReference>
<feature type="transmembrane region" description="Helical" evidence="8">
    <location>
        <begin position="62"/>
        <end position="88"/>
    </location>
</feature>
<name>A0A9X4M2M0_9ACTN</name>
<reference evidence="11" key="1">
    <citation type="submission" date="2022-08" db="EMBL/GenBank/DDBJ databases">
        <title>Genome analysis of Corynebacteriales strain.</title>
        <authorList>
            <person name="Lee S.D."/>
        </authorList>
    </citation>
    <scope>NUCLEOTIDE SEQUENCE</scope>
    <source>
        <strain evidence="11">D3-21</strain>
    </source>
</reference>
<dbReference type="Pfam" id="PF00672">
    <property type="entry name" value="HAMP"/>
    <property type="match status" value="1"/>
</dbReference>
<evidence type="ECO:0000313" key="11">
    <source>
        <dbReference type="EMBL" id="MDG3014073.1"/>
    </source>
</evidence>
<dbReference type="GO" id="GO:0006171">
    <property type="term" value="P:cAMP biosynthetic process"/>
    <property type="evidence" value="ECO:0007669"/>
    <property type="project" value="TreeGrafter"/>
</dbReference>
<evidence type="ECO:0000259" key="10">
    <source>
        <dbReference type="PROSITE" id="PS50885"/>
    </source>
</evidence>
<dbReference type="Pfam" id="PF00211">
    <property type="entry name" value="Guanylate_cyc"/>
    <property type="match status" value="1"/>
</dbReference>
<evidence type="ECO:0000256" key="4">
    <source>
        <dbReference type="ARBA" id="ARBA00022692"/>
    </source>
</evidence>
<feature type="transmembrane region" description="Helical" evidence="8">
    <location>
        <begin position="184"/>
        <end position="207"/>
    </location>
</feature>
<dbReference type="SUPFAM" id="SSF158472">
    <property type="entry name" value="HAMP domain-like"/>
    <property type="match status" value="1"/>
</dbReference>
<dbReference type="InterPro" id="IPR001054">
    <property type="entry name" value="A/G_cyclase"/>
</dbReference>
<keyword evidence="12" id="KW-1185">Reference proteome</keyword>
<evidence type="ECO:0000256" key="7">
    <source>
        <dbReference type="SAM" id="MobiDB-lite"/>
    </source>
</evidence>
<feature type="transmembrane region" description="Helical" evidence="8">
    <location>
        <begin position="109"/>
        <end position="128"/>
    </location>
</feature>
<evidence type="ECO:0000259" key="9">
    <source>
        <dbReference type="PROSITE" id="PS50125"/>
    </source>
</evidence>
<dbReference type="SUPFAM" id="SSF55073">
    <property type="entry name" value="Nucleotide cyclase"/>
    <property type="match status" value="1"/>
</dbReference>
<dbReference type="InterPro" id="IPR029787">
    <property type="entry name" value="Nucleotide_cyclase"/>
</dbReference>
<keyword evidence="4 8" id="KW-0812">Transmembrane</keyword>
<protein>
    <submittedName>
        <fullName evidence="11">Adenylate/guanylate cyclase domain-containing protein</fullName>
    </submittedName>
</protein>
<evidence type="ECO:0000256" key="6">
    <source>
        <dbReference type="ARBA" id="ARBA00023136"/>
    </source>
</evidence>
<dbReference type="RefSeq" id="WP_332519437.1">
    <property type="nucleotide sequence ID" value="NZ_JANRHA010000003.1"/>
</dbReference>
<comment type="similarity">
    <text evidence="2">Belongs to the adenylyl cyclase class-3 family.</text>
</comment>
<dbReference type="Proteomes" id="UP001152755">
    <property type="component" value="Unassembled WGS sequence"/>
</dbReference>
<evidence type="ECO:0000256" key="8">
    <source>
        <dbReference type="SAM" id="Phobius"/>
    </source>
</evidence>
<evidence type="ECO:0000256" key="2">
    <source>
        <dbReference type="ARBA" id="ARBA00005381"/>
    </source>
</evidence>
<accession>A0A9X4M2M0</accession>
<dbReference type="EMBL" id="JANRHA010000003">
    <property type="protein sequence ID" value="MDG3014073.1"/>
    <property type="molecule type" value="Genomic_DNA"/>
</dbReference>
<keyword evidence="5 8" id="KW-1133">Transmembrane helix</keyword>
<evidence type="ECO:0000256" key="3">
    <source>
        <dbReference type="ARBA" id="ARBA00022475"/>
    </source>
</evidence>
<sequence length="520" mass="55501">MRWQARRMRVIRRSPLARYAVGMVLANMVGAVVVFTLLRFVLPLPGADQLAVLSRLNYIVFAAYMPVALALGATFGTLVGRPVVTWLTRGGSPDPREHRAALRQPIRQVWVQAGLWAVGVVLFTAINVRGGEDLMMTIAITVVLGGAAACSIVYVIGERVLRPITARAMAAHVPRSDTAPGITLRILLIWALSTAIPVFGIGLIALAKLTGHVLPVSGQIAASALTLAVIALVVGLVGMTVVARSISDPVRSVSQAMEQVEHGNTDTSVSVYDGSEIGQLQTGFNRMVKGLAEREQLKDLLVKHVGEDVARKAVQHGTELGGIVREVAVLFVDIIGSTRLAETRPPGEVVGRLNEFFAIVVDVVGAHGGFVNKFEGDAALAIFGAPQDAEDAAGSALAAARELRARVKESGRVDVGIGVSSGPAVAGNVGAAERFEYTVIGDPVNEAARLTELAKRRRSRVLSTDRTVAAAGESEAEHWRLADRVTLRGRSTRTRLAEPVRVDDDEPRPTWQRLLAPTRT</sequence>
<feature type="transmembrane region" description="Helical" evidence="8">
    <location>
        <begin position="219"/>
        <end position="242"/>
    </location>
</feature>
<dbReference type="PROSITE" id="PS50125">
    <property type="entry name" value="GUANYLATE_CYCLASE_2"/>
    <property type="match status" value="1"/>
</dbReference>
<proteinExistence type="inferred from homology"/>
<dbReference type="InterPro" id="IPR050697">
    <property type="entry name" value="Adenylyl/Guanylyl_Cyclase_3/4"/>
</dbReference>
<dbReference type="GO" id="GO:0005886">
    <property type="term" value="C:plasma membrane"/>
    <property type="evidence" value="ECO:0007669"/>
    <property type="project" value="UniProtKB-SubCell"/>
</dbReference>
<dbReference type="Gene3D" id="3.30.70.1230">
    <property type="entry name" value="Nucleotide cyclase"/>
    <property type="match status" value="1"/>
</dbReference>
<dbReference type="AlphaFoldDB" id="A0A9X4M2M0"/>
<dbReference type="PROSITE" id="PS50885">
    <property type="entry name" value="HAMP"/>
    <property type="match status" value="1"/>
</dbReference>
<comment type="caution">
    <text evidence="11">The sequence shown here is derived from an EMBL/GenBank/DDBJ whole genome shotgun (WGS) entry which is preliminary data.</text>
</comment>
<evidence type="ECO:0000256" key="1">
    <source>
        <dbReference type="ARBA" id="ARBA00004651"/>
    </source>
</evidence>
<dbReference type="CDD" id="cd07302">
    <property type="entry name" value="CHD"/>
    <property type="match status" value="1"/>
</dbReference>
<dbReference type="PANTHER" id="PTHR43081:SF17">
    <property type="entry name" value="BLL5647 PROTEIN"/>
    <property type="match status" value="1"/>
</dbReference>
<feature type="region of interest" description="Disordered" evidence="7">
    <location>
        <begin position="498"/>
        <end position="520"/>
    </location>
</feature>
<dbReference type="Gene3D" id="6.10.340.10">
    <property type="match status" value="1"/>
</dbReference>
<dbReference type="SMART" id="SM00044">
    <property type="entry name" value="CYCc"/>
    <property type="match status" value="1"/>
</dbReference>
<comment type="subcellular location">
    <subcellularLocation>
        <location evidence="1">Cell membrane</location>
        <topology evidence="1">Multi-pass membrane protein</topology>
    </subcellularLocation>
</comment>
<keyword evidence="6 8" id="KW-0472">Membrane</keyword>
<feature type="domain" description="HAMP" evidence="10">
    <location>
        <begin position="244"/>
        <end position="296"/>
    </location>
</feature>